<dbReference type="InterPro" id="IPR003156">
    <property type="entry name" value="DHHA1_dom"/>
</dbReference>
<dbReference type="Gene3D" id="3.90.1640.30">
    <property type="match status" value="1"/>
</dbReference>
<dbReference type="Proteomes" id="UP000029707">
    <property type="component" value="Unassembled WGS sequence"/>
</dbReference>
<feature type="domain" description="DDH" evidence="6">
    <location>
        <begin position="56"/>
        <end position="184"/>
    </location>
</feature>
<sequence>MTYPYLNKAQILDMLLARDVERGFSSLQDLPLPQNLTHAFEGAQIVAKCINKGQEVLVVGDYDADGVCASAIMVRFFRILGYENMRLIIPHRFNDGYGVSAPLLEKYANNAAVIVSVDNGITALSAGEWCKSAGVSLVITDHHMPTGDIPNADVIIDPYLSDCTFPQKAICGAVVAWYFCAALKQILKAKVDMGIFLGYLAIASVGDIMPLVGINRLFVKKGIESLARDCMPFAQILRGKSKQLDSQTLAFSFIPLLNAAGRVASADIALEFLVSEDFTQAKIAYDKLVTFNNERKQIQNEILESARVNLMQNEYIAISYAKGWHEGVLGIVASSLARECKKSTFIFSEHNNVLKGSGRSFGGVNLIESITSLEGQKKHLLAYGGHSGAVGLSLERSNLEHFFTLLPTTLIVEKDEEDGVLGVIKSTDINEELMEILQSFEPFGVGNPTPIFICEKMRIESIKPLGKKNKDAEKEQEIRHFEYVLQDMTNEIRLIGVEFFAPCMREIGQCGDVYFEIIRDSYYKRLKLKVIDFIS</sequence>
<keyword evidence="5 9" id="KW-0269">Exonuclease</keyword>
<dbReference type="STRING" id="425400.LS65_04865"/>
<comment type="caution">
    <text evidence="9">The sequence shown here is derived from an EMBL/GenBank/DDBJ whole genome shotgun (WGS) entry which is preliminary data.</text>
</comment>
<evidence type="ECO:0000259" key="7">
    <source>
        <dbReference type="Pfam" id="PF02272"/>
    </source>
</evidence>
<dbReference type="Gene3D" id="3.10.310.30">
    <property type="match status" value="1"/>
</dbReference>
<keyword evidence="3" id="KW-0540">Nuclease</keyword>
<keyword evidence="4" id="KW-0378">Hydrolase</keyword>
<keyword evidence="10" id="KW-1185">Reference proteome</keyword>
<protein>
    <recommendedName>
        <fullName evidence="2">Single-stranded-DNA-specific exonuclease RecJ</fullName>
    </recommendedName>
</protein>
<dbReference type="InterPro" id="IPR051673">
    <property type="entry name" value="SSDNA_exonuclease_RecJ"/>
</dbReference>
<name>A0A4U8TP15_9HELI</name>
<evidence type="ECO:0000256" key="3">
    <source>
        <dbReference type="ARBA" id="ARBA00022722"/>
    </source>
</evidence>
<dbReference type="InterPro" id="IPR041122">
    <property type="entry name" value="RecJ_OB"/>
</dbReference>
<reference evidence="9 10" key="1">
    <citation type="journal article" date="2014" name="Genome Announc.">
        <title>Draft genome sequences of eight enterohepatic helicobacter species isolated from both laboratory and wild rodents.</title>
        <authorList>
            <person name="Sheh A."/>
            <person name="Shen Z."/>
            <person name="Fox J.G."/>
        </authorList>
    </citation>
    <scope>NUCLEOTIDE SEQUENCE [LARGE SCALE GENOMIC DNA]</scope>
    <source>
        <strain evidence="9 10">MIT 01-6451</strain>
    </source>
</reference>
<comment type="similarity">
    <text evidence="1">Belongs to the RecJ family.</text>
</comment>
<dbReference type="RefSeq" id="WP_034361645.1">
    <property type="nucleotide sequence ID" value="NZ_CAJUDB010000002.1"/>
</dbReference>
<evidence type="ECO:0000256" key="4">
    <source>
        <dbReference type="ARBA" id="ARBA00022801"/>
    </source>
</evidence>
<gene>
    <name evidence="9" type="primary">recJ</name>
    <name evidence="9" type="ORF">LS65_003760</name>
</gene>
<dbReference type="PANTHER" id="PTHR30255:SF2">
    <property type="entry name" value="SINGLE-STRANDED-DNA-SPECIFIC EXONUCLEASE RECJ"/>
    <property type="match status" value="1"/>
</dbReference>
<dbReference type="PANTHER" id="PTHR30255">
    <property type="entry name" value="SINGLE-STRANDED-DNA-SPECIFIC EXONUCLEASE RECJ"/>
    <property type="match status" value="1"/>
</dbReference>
<dbReference type="Pfam" id="PF01368">
    <property type="entry name" value="DHH"/>
    <property type="match status" value="1"/>
</dbReference>
<dbReference type="GO" id="GO:0006281">
    <property type="term" value="P:DNA repair"/>
    <property type="evidence" value="ECO:0007669"/>
    <property type="project" value="InterPro"/>
</dbReference>
<evidence type="ECO:0000256" key="1">
    <source>
        <dbReference type="ARBA" id="ARBA00005915"/>
    </source>
</evidence>
<dbReference type="InterPro" id="IPR038763">
    <property type="entry name" value="DHH_sf"/>
</dbReference>
<evidence type="ECO:0000259" key="8">
    <source>
        <dbReference type="Pfam" id="PF17768"/>
    </source>
</evidence>
<dbReference type="AlphaFoldDB" id="A0A4U8TP15"/>
<dbReference type="EMBL" id="JRMQ02000003">
    <property type="protein sequence ID" value="TLE02257.1"/>
    <property type="molecule type" value="Genomic_DNA"/>
</dbReference>
<evidence type="ECO:0000256" key="5">
    <source>
        <dbReference type="ARBA" id="ARBA00022839"/>
    </source>
</evidence>
<accession>A0A4U8TP15</accession>
<evidence type="ECO:0000313" key="9">
    <source>
        <dbReference type="EMBL" id="TLE02257.1"/>
    </source>
</evidence>
<dbReference type="Pfam" id="PF17768">
    <property type="entry name" value="RecJ_OB"/>
    <property type="match status" value="1"/>
</dbReference>
<evidence type="ECO:0000259" key="6">
    <source>
        <dbReference type="Pfam" id="PF01368"/>
    </source>
</evidence>
<dbReference type="GO" id="GO:0003676">
    <property type="term" value="F:nucleic acid binding"/>
    <property type="evidence" value="ECO:0007669"/>
    <property type="project" value="InterPro"/>
</dbReference>
<proteinExistence type="inferred from homology"/>
<evidence type="ECO:0000256" key="2">
    <source>
        <dbReference type="ARBA" id="ARBA00019841"/>
    </source>
</evidence>
<organism evidence="9 10">
    <name type="scientific">Helicobacter japonicus</name>
    <dbReference type="NCBI Taxonomy" id="425400"/>
    <lineage>
        <taxon>Bacteria</taxon>
        <taxon>Pseudomonadati</taxon>
        <taxon>Campylobacterota</taxon>
        <taxon>Epsilonproteobacteria</taxon>
        <taxon>Campylobacterales</taxon>
        <taxon>Helicobacteraceae</taxon>
        <taxon>Helicobacter</taxon>
    </lineage>
</organism>
<dbReference type="OrthoDB" id="9809852at2"/>
<dbReference type="NCBIfam" id="TIGR00644">
    <property type="entry name" value="recJ"/>
    <property type="match status" value="1"/>
</dbReference>
<feature type="domain" description="RecJ OB" evidence="8">
    <location>
        <begin position="423"/>
        <end position="470"/>
    </location>
</feature>
<dbReference type="InterPro" id="IPR004610">
    <property type="entry name" value="RecJ"/>
</dbReference>
<dbReference type="InterPro" id="IPR001667">
    <property type="entry name" value="DDH_dom"/>
</dbReference>
<feature type="domain" description="DHHA1" evidence="7">
    <location>
        <begin position="315"/>
        <end position="404"/>
    </location>
</feature>
<dbReference type="Pfam" id="PF02272">
    <property type="entry name" value="DHHA1"/>
    <property type="match status" value="1"/>
</dbReference>
<dbReference type="SUPFAM" id="SSF64182">
    <property type="entry name" value="DHH phosphoesterases"/>
    <property type="match status" value="1"/>
</dbReference>
<dbReference type="GO" id="GO:0006310">
    <property type="term" value="P:DNA recombination"/>
    <property type="evidence" value="ECO:0007669"/>
    <property type="project" value="InterPro"/>
</dbReference>
<dbReference type="GO" id="GO:0008409">
    <property type="term" value="F:5'-3' exonuclease activity"/>
    <property type="evidence" value="ECO:0007669"/>
    <property type="project" value="InterPro"/>
</dbReference>
<evidence type="ECO:0000313" key="10">
    <source>
        <dbReference type="Proteomes" id="UP000029707"/>
    </source>
</evidence>